<dbReference type="InterPro" id="IPR007074">
    <property type="entry name" value="LicD/FKTN/FKRP_NTP_transf"/>
</dbReference>
<dbReference type="Pfam" id="PF04991">
    <property type="entry name" value="LicD"/>
    <property type="match status" value="1"/>
</dbReference>
<dbReference type="AlphaFoldDB" id="A0A1M6BXH8"/>
<dbReference type="GO" id="GO:0016740">
    <property type="term" value="F:transferase activity"/>
    <property type="evidence" value="ECO:0007669"/>
    <property type="project" value="UniProtKB-KW"/>
</dbReference>
<protein>
    <submittedName>
        <fullName evidence="2">Lipopolysaccharide cholinephosphotransferase</fullName>
    </submittedName>
</protein>
<feature type="domain" description="LicD/FKTN/FKRP nucleotidyltransferase" evidence="1">
    <location>
        <begin position="24"/>
        <end position="243"/>
    </location>
</feature>
<proteinExistence type="predicted"/>
<dbReference type="RefSeq" id="WP_073024347.1">
    <property type="nucleotide sequence ID" value="NZ_FQZS01000004.1"/>
</dbReference>
<evidence type="ECO:0000313" key="2">
    <source>
        <dbReference type="EMBL" id="SHI53489.1"/>
    </source>
</evidence>
<dbReference type="PANTHER" id="PTHR43404:SF2">
    <property type="entry name" value="LIPOPOLYSACCHARIDE CHOLINEPHOSPHOTRANSFERASE LICD"/>
    <property type="match status" value="1"/>
</dbReference>
<dbReference type="Proteomes" id="UP000184442">
    <property type="component" value="Unassembled WGS sequence"/>
</dbReference>
<gene>
    <name evidence="2" type="ORF">SAMN02745176_00588</name>
</gene>
<dbReference type="EMBL" id="FQZS01000004">
    <property type="protein sequence ID" value="SHI53489.1"/>
    <property type="molecule type" value="Genomic_DNA"/>
</dbReference>
<dbReference type="OrthoDB" id="9786100at2"/>
<accession>A0A1M6BXH8</accession>
<dbReference type="GO" id="GO:0009100">
    <property type="term" value="P:glycoprotein metabolic process"/>
    <property type="evidence" value="ECO:0007669"/>
    <property type="project" value="UniProtKB-ARBA"/>
</dbReference>
<dbReference type="InterPro" id="IPR052942">
    <property type="entry name" value="LPS_cholinephosphotransferase"/>
</dbReference>
<keyword evidence="3" id="KW-1185">Reference proteome</keyword>
<dbReference type="PANTHER" id="PTHR43404">
    <property type="entry name" value="LIPOPOLYSACCHARIDE CHOLINEPHOSPHOTRANSFERASE LICD"/>
    <property type="match status" value="1"/>
</dbReference>
<dbReference type="STRING" id="1122184.SAMN02745176_00588"/>
<evidence type="ECO:0000259" key="1">
    <source>
        <dbReference type="Pfam" id="PF04991"/>
    </source>
</evidence>
<reference evidence="2 3" key="1">
    <citation type="submission" date="2016-11" db="EMBL/GenBank/DDBJ databases">
        <authorList>
            <person name="Jaros S."/>
            <person name="Januszkiewicz K."/>
            <person name="Wedrychowicz H."/>
        </authorList>
    </citation>
    <scope>NUCLEOTIDE SEQUENCE [LARGE SCALE GENOMIC DNA]</scope>
    <source>
        <strain evidence="2 3">DSM 19022</strain>
    </source>
</reference>
<name>A0A1M6BXH8_9FIRM</name>
<organism evidence="2 3">
    <name type="scientific">Lutispora thermophila DSM 19022</name>
    <dbReference type="NCBI Taxonomy" id="1122184"/>
    <lineage>
        <taxon>Bacteria</taxon>
        <taxon>Bacillati</taxon>
        <taxon>Bacillota</taxon>
        <taxon>Clostridia</taxon>
        <taxon>Lutisporales</taxon>
        <taxon>Lutisporaceae</taxon>
        <taxon>Lutispora</taxon>
    </lineage>
</organism>
<sequence>MEDSILRQLQIKELEILLEIDKICKKNNLTYYLIGGSALGAIRHNGFIPWDDDIDIGLPRKDYEAFLNICKTELDSNYFLQTWKTDKNYINEYAKVRLNNTAFVEEGVEERDMHHGIFVDVYPIDGTYKNKIMRYMHKLLYNILCRISGCKINTYSTNKLKGFIKKIVSFIFPFKFIHITIDWVISRVPVSEAQLIGNILGRAGYDKELMPKEYFGIPIEHEFEGYMLPIPNNWDKYLTRLYGDYMQIPPLEKRESHKPVYISFNHEYKPK</sequence>
<keyword evidence="2" id="KW-0808">Transferase</keyword>
<evidence type="ECO:0000313" key="3">
    <source>
        <dbReference type="Proteomes" id="UP000184442"/>
    </source>
</evidence>